<evidence type="ECO:0000256" key="3">
    <source>
        <dbReference type="ARBA" id="ARBA00023235"/>
    </source>
</evidence>
<dbReference type="InterPro" id="IPR027363">
    <property type="entry name" value="M1Pi_N"/>
</dbReference>
<dbReference type="NCBIfam" id="TIGR00512">
    <property type="entry name" value="salvage_mtnA"/>
    <property type="match status" value="1"/>
</dbReference>
<dbReference type="PANTHER" id="PTHR43475">
    <property type="entry name" value="METHYLTHIORIBOSE-1-PHOSPHATE ISOMERASE"/>
    <property type="match status" value="1"/>
</dbReference>
<gene>
    <name evidence="5 6" type="primary">MRI1</name>
    <name evidence="6" type="ORF">HRR80_003923</name>
</gene>
<dbReference type="Proteomes" id="UP001161757">
    <property type="component" value="Unassembled WGS sequence"/>
</dbReference>
<dbReference type="InterPro" id="IPR005251">
    <property type="entry name" value="IF-M1Pi"/>
</dbReference>
<dbReference type="GO" id="GO:0046523">
    <property type="term" value="F:S-methyl-5-thioribose-1-phosphate isomerase activity"/>
    <property type="evidence" value="ECO:0007669"/>
    <property type="project" value="UniProtKB-UniRule"/>
</dbReference>
<dbReference type="SUPFAM" id="SSF100950">
    <property type="entry name" value="NagB/RpiA/CoA transferase-like"/>
    <property type="match status" value="1"/>
</dbReference>
<comment type="pathway">
    <text evidence="5">Amino-acid biosynthesis; L-methionine biosynthesis via salvage pathway; L-methionine from S-methyl-5-thio-alpha-D-ribose 1-phosphate: step 1/6.</text>
</comment>
<evidence type="ECO:0000256" key="2">
    <source>
        <dbReference type="ARBA" id="ARBA00023167"/>
    </source>
</evidence>
<comment type="catalytic activity">
    <reaction evidence="5">
        <text>5-(methylsulfanyl)-alpha-D-ribose 1-phosphate = 5-(methylsulfanyl)-D-ribulose 1-phosphate</text>
        <dbReference type="Rhea" id="RHEA:19989"/>
        <dbReference type="ChEBI" id="CHEBI:58533"/>
        <dbReference type="ChEBI" id="CHEBI:58548"/>
        <dbReference type="EC" id="5.3.1.23"/>
    </reaction>
</comment>
<dbReference type="InterPro" id="IPR011559">
    <property type="entry name" value="Initiation_fac_2B_a/b/d"/>
</dbReference>
<name>A0AAN6IUQ8_EXODE</name>
<dbReference type="Pfam" id="PF01008">
    <property type="entry name" value="IF-2B"/>
    <property type="match status" value="1"/>
</dbReference>
<dbReference type="FunFam" id="3.40.50.10470:FF:000006">
    <property type="entry name" value="Methylthioribose-1-phosphate isomerase"/>
    <property type="match status" value="1"/>
</dbReference>
<dbReference type="NCBIfam" id="TIGR00524">
    <property type="entry name" value="eIF-2B_rel"/>
    <property type="match status" value="1"/>
</dbReference>
<dbReference type="InterPro" id="IPR042529">
    <property type="entry name" value="IF_2B-like_C"/>
</dbReference>
<keyword evidence="4 5" id="KW-0539">Nucleus</keyword>
<comment type="similarity">
    <text evidence="5">Belongs to the eIF-2B alpha/beta/delta subunits family. MtnA subfamily.</text>
</comment>
<comment type="caution">
    <text evidence="6">The sequence shown here is derived from an EMBL/GenBank/DDBJ whole genome shotgun (WGS) entry which is preliminary data.</text>
</comment>
<dbReference type="AlphaFoldDB" id="A0AAN6IUQ8"/>
<accession>A0AAN6IUQ8</accession>
<dbReference type="EMBL" id="JAJGCB010000006">
    <property type="protein sequence ID" value="KAJ8992024.1"/>
    <property type="molecule type" value="Genomic_DNA"/>
</dbReference>
<feature type="active site" description="Proton donor" evidence="5">
    <location>
        <position position="267"/>
    </location>
</feature>
<comment type="function">
    <text evidence="5">Catalyzes the interconversion of methylthioribose-1-phosphate (MTR-1-P) into methylthioribulose-1-phosphate (MTRu-1-P).</text>
</comment>
<dbReference type="InterPro" id="IPR000649">
    <property type="entry name" value="IF-2B-related"/>
</dbReference>
<sequence>MVLQAIKYEPASGPSPPTLHILDQLLLPHRTTYEAITDCEQAHAAIKQMKVRGAPAIAIVAALALAVEIGTAAKSGKLPPSADETKETISQRLEYLKTSRPTAVNLGDAVGKLKILAKKAAMQSGASADSVAQAYITAAERMLVDDVADNKAIGAHGARWIEENTVAGRQRRQDKAHELEVLTHCNTGSLATAGYGTALGVIRSLRAGNMLTRAYCTETRPYNQGSRLTAYELVHDEIPATLITDSMACALLAREGKRLAAIVVGADRVAANGDTANKIGTYSLAVLARHHGIKFLVAAPRTTIDLRTPSGKDIVIEERAPEEVTRIRGPRVTAEGKVEVDEAAEVISIAAAGIDVWNPAFDVTPAELIDGVVTEVGVVEKVNGKFDFGPIFQQSP</sequence>
<keyword evidence="1 5" id="KW-0028">Amino-acid biosynthesis</keyword>
<reference evidence="6" key="1">
    <citation type="submission" date="2023-01" db="EMBL/GenBank/DDBJ databases">
        <title>Exophiala dermititidis isolated from Cystic Fibrosis Patient.</title>
        <authorList>
            <person name="Kurbessoian T."/>
            <person name="Crocker A."/>
            <person name="Murante D."/>
            <person name="Hogan D.A."/>
            <person name="Stajich J.E."/>
        </authorList>
    </citation>
    <scope>NUCLEOTIDE SEQUENCE</scope>
    <source>
        <strain evidence="6">Ex8</strain>
    </source>
</reference>
<dbReference type="Gene3D" id="3.40.50.10470">
    <property type="entry name" value="Translation initiation factor eif-2b, domain 2"/>
    <property type="match status" value="1"/>
</dbReference>
<keyword evidence="2 5" id="KW-0486">Methionine biosynthesis</keyword>
<dbReference type="HAMAP" id="MF_01678">
    <property type="entry name" value="Salvage_MtnA"/>
    <property type="match status" value="1"/>
</dbReference>
<keyword evidence="3 5" id="KW-0413">Isomerase</keyword>
<keyword evidence="5" id="KW-0963">Cytoplasm</keyword>
<comment type="subcellular location">
    <subcellularLocation>
        <location evidence="5">Cytoplasm</location>
    </subcellularLocation>
    <subcellularLocation>
        <location evidence="5">Nucleus</location>
    </subcellularLocation>
</comment>
<feature type="site" description="Transition state stabilizer" evidence="5">
    <location>
        <position position="185"/>
    </location>
</feature>
<evidence type="ECO:0000313" key="6">
    <source>
        <dbReference type="EMBL" id="KAJ8992024.1"/>
    </source>
</evidence>
<dbReference type="EC" id="5.3.1.23" evidence="5"/>
<dbReference type="PANTHER" id="PTHR43475:SF1">
    <property type="entry name" value="METHYLTHIORIBOSE-1-PHOSPHATE ISOMERASE"/>
    <property type="match status" value="1"/>
</dbReference>
<evidence type="ECO:0000313" key="7">
    <source>
        <dbReference type="Proteomes" id="UP001161757"/>
    </source>
</evidence>
<dbReference type="GO" id="GO:0019509">
    <property type="term" value="P:L-methionine salvage from methylthioadenosine"/>
    <property type="evidence" value="ECO:0007669"/>
    <property type="project" value="UniProtKB-UniRule"/>
</dbReference>
<proteinExistence type="inferred from homology"/>
<dbReference type="GO" id="GO:0005737">
    <property type="term" value="C:cytoplasm"/>
    <property type="evidence" value="ECO:0007669"/>
    <property type="project" value="UniProtKB-SubCell"/>
</dbReference>
<dbReference type="FunFam" id="1.20.120.420:FF:000003">
    <property type="entry name" value="Methylthioribose-1-phosphate isomerase"/>
    <property type="match status" value="1"/>
</dbReference>
<dbReference type="NCBIfam" id="NF004326">
    <property type="entry name" value="PRK05720.1"/>
    <property type="match status" value="1"/>
</dbReference>
<organism evidence="6 7">
    <name type="scientific">Exophiala dermatitidis</name>
    <name type="common">Black yeast-like fungus</name>
    <name type="synonym">Wangiella dermatitidis</name>
    <dbReference type="NCBI Taxonomy" id="5970"/>
    <lineage>
        <taxon>Eukaryota</taxon>
        <taxon>Fungi</taxon>
        <taxon>Dikarya</taxon>
        <taxon>Ascomycota</taxon>
        <taxon>Pezizomycotina</taxon>
        <taxon>Eurotiomycetes</taxon>
        <taxon>Chaetothyriomycetidae</taxon>
        <taxon>Chaetothyriales</taxon>
        <taxon>Herpotrichiellaceae</taxon>
        <taxon>Exophiala</taxon>
    </lineage>
</organism>
<dbReference type="InterPro" id="IPR037171">
    <property type="entry name" value="NagB/RpiA_transferase-like"/>
</dbReference>
<evidence type="ECO:0000256" key="1">
    <source>
        <dbReference type="ARBA" id="ARBA00022605"/>
    </source>
</evidence>
<protein>
    <recommendedName>
        <fullName evidence="5">Methylthioribose-1-phosphate isomerase</fullName>
        <shortName evidence="5">M1Pi</shortName>
        <shortName evidence="5">MTR-1-P isomerase</shortName>
        <ecNumber evidence="5">5.3.1.23</ecNumber>
    </recommendedName>
    <alternativeName>
        <fullName evidence="5">S-methyl-5-thioribose-1-phosphate isomerase</fullName>
    </alternativeName>
    <alternativeName>
        <fullName evidence="5">Translation initiation factor eIF-2B subunit alpha/beta/delta-like protein</fullName>
    </alternativeName>
</protein>
<dbReference type="Gene3D" id="1.20.120.420">
    <property type="entry name" value="translation initiation factor eif-2b, domain 1"/>
    <property type="match status" value="1"/>
</dbReference>
<evidence type="ECO:0000256" key="5">
    <source>
        <dbReference type="HAMAP-Rule" id="MF_03119"/>
    </source>
</evidence>
<evidence type="ECO:0000256" key="4">
    <source>
        <dbReference type="ARBA" id="ARBA00023242"/>
    </source>
</evidence>
<dbReference type="GO" id="GO:0005634">
    <property type="term" value="C:nucleus"/>
    <property type="evidence" value="ECO:0007669"/>
    <property type="project" value="UniProtKB-SubCell"/>
</dbReference>